<keyword evidence="4" id="KW-1185">Reference proteome</keyword>
<name>K9XS44_STAC7</name>
<organism evidence="3 4">
    <name type="scientific">Stanieria cyanosphaera (strain ATCC 29371 / PCC 7437)</name>
    <dbReference type="NCBI Taxonomy" id="111780"/>
    <lineage>
        <taxon>Bacteria</taxon>
        <taxon>Bacillati</taxon>
        <taxon>Cyanobacteriota</taxon>
        <taxon>Cyanophyceae</taxon>
        <taxon>Pleurocapsales</taxon>
        <taxon>Dermocarpellaceae</taxon>
        <taxon>Stanieria</taxon>
    </lineage>
</organism>
<protein>
    <recommendedName>
        <fullName evidence="5">Signal transduction histidine kinase (STHK), LytS</fullName>
    </recommendedName>
</protein>
<keyword evidence="2" id="KW-0812">Transmembrane</keyword>
<keyword evidence="2" id="KW-1133">Transmembrane helix</keyword>
<dbReference type="InterPro" id="IPR052948">
    <property type="entry name" value="Low_temp-induced_all0457"/>
</dbReference>
<dbReference type="HOGENOM" id="CLU_083853_0_0_3"/>
<feature type="transmembrane region" description="Helical" evidence="2">
    <location>
        <begin position="81"/>
        <end position="101"/>
    </location>
</feature>
<dbReference type="RefSeq" id="WP_015193096.1">
    <property type="nucleotide sequence ID" value="NC_019748.1"/>
</dbReference>
<dbReference type="Proteomes" id="UP000010473">
    <property type="component" value="Chromosome"/>
</dbReference>
<proteinExistence type="predicted"/>
<dbReference type="PANTHER" id="PTHR36109:SF2">
    <property type="entry name" value="MEMBRANE PROTEIN"/>
    <property type="match status" value="1"/>
</dbReference>
<dbReference type="KEGG" id="scs:Sta7437_1869"/>
<evidence type="ECO:0008006" key="5">
    <source>
        <dbReference type="Google" id="ProtNLM"/>
    </source>
</evidence>
<evidence type="ECO:0000256" key="1">
    <source>
        <dbReference type="SAM" id="MobiDB-lite"/>
    </source>
</evidence>
<dbReference type="PATRIC" id="fig|111780.3.peg.1954"/>
<reference evidence="4" key="1">
    <citation type="journal article" date="2013" name="Proc. Natl. Acad. Sci. U.S.A.">
        <title>Improving the coverage of the cyanobacterial phylum using diversity-driven genome sequencing.</title>
        <authorList>
            <person name="Shih P.M."/>
            <person name="Wu D."/>
            <person name="Latifi A."/>
            <person name="Axen S.D."/>
            <person name="Fewer D.P."/>
            <person name="Talla E."/>
            <person name="Calteau A."/>
            <person name="Cai F."/>
            <person name="Tandeau de Marsac N."/>
            <person name="Rippka R."/>
            <person name="Herdman M."/>
            <person name="Sivonen K."/>
            <person name="Coursin T."/>
            <person name="Laurent T."/>
            <person name="Goodwin L."/>
            <person name="Nolan M."/>
            <person name="Davenport K.W."/>
            <person name="Han C.S."/>
            <person name="Rubin E.M."/>
            <person name="Eisen J.A."/>
            <person name="Woyke T."/>
            <person name="Gugger M."/>
            <person name="Kerfeld C.A."/>
        </authorList>
    </citation>
    <scope>NUCLEOTIDE SEQUENCE [LARGE SCALE GENOMIC DNA]</scope>
    <source>
        <strain evidence="4">ATCC 29371 / PCC 7437</strain>
    </source>
</reference>
<dbReference type="eggNOG" id="COG3861">
    <property type="taxonomic scope" value="Bacteria"/>
</dbReference>
<keyword evidence="2" id="KW-0472">Membrane</keyword>
<evidence type="ECO:0000313" key="4">
    <source>
        <dbReference type="Proteomes" id="UP000010473"/>
    </source>
</evidence>
<dbReference type="STRING" id="111780.Sta7437_1869"/>
<gene>
    <name evidence="3" type="ordered locus">Sta7437_1869</name>
</gene>
<feature type="transmembrane region" description="Helical" evidence="2">
    <location>
        <begin position="113"/>
        <end position="138"/>
    </location>
</feature>
<dbReference type="AlphaFoldDB" id="K9XS44"/>
<dbReference type="PANTHER" id="PTHR36109">
    <property type="entry name" value="MEMBRANE PROTEIN-RELATED"/>
    <property type="match status" value="1"/>
</dbReference>
<sequence>MMNKETRTTMGNSNVYQRAVGVFTRREDVENALRTLKESGFNMDDVSLLARNLEGIEGADEVSEGNEAAEGAGIGATTGTVLGGIGGFLVGAGVLAIPGVGPVLAAGVGISEIAATLAGAGIGAATGGIIGALVGLGIPEDRARVYQDRIKAGDYLLMVTGTEDQVRRAASILRDRHIQEFDIYDAPDLYKSRNQNVSPTSSGTMVSGEEFIGESRQPVSRQNLTNKQVVAEPNQAVSRQNITKKPVVTEPSQSVSRRDATETIDINNDGEAEVIIVDKVDK</sequence>
<accession>K9XS44</accession>
<evidence type="ECO:0000313" key="3">
    <source>
        <dbReference type="EMBL" id="AFZ35425.1"/>
    </source>
</evidence>
<evidence type="ECO:0000256" key="2">
    <source>
        <dbReference type="SAM" id="Phobius"/>
    </source>
</evidence>
<feature type="region of interest" description="Disordered" evidence="1">
    <location>
        <begin position="231"/>
        <end position="260"/>
    </location>
</feature>
<dbReference type="EMBL" id="CP003653">
    <property type="protein sequence ID" value="AFZ35425.1"/>
    <property type="molecule type" value="Genomic_DNA"/>
</dbReference>